<keyword evidence="2" id="KW-0812">Transmembrane</keyword>
<dbReference type="VEuPathDB" id="FungiDB:EYZ11_004074"/>
<dbReference type="GeneID" id="54328463"/>
<dbReference type="PANTHER" id="PTHR35896">
    <property type="entry name" value="IG-LIKE DOMAIN-CONTAINING PROTEIN"/>
    <property type="match status" value="1"/>
</dbReference>
<evidence type="ECO:0000313" key="4">
    <source>
        <dbReference type="Proteomes" id="UP000324241"/>
    </source>
</evidence>
<accession>A0A5M9MJ96</accession>
<evidence type="ECO:0000256" key="2">
    <source>
        <dbReference type="SAM" id="Phobius"/>
    </source>
</evidence>
<dbReference type="Proteomes" id="UP000324241">
    <property type="component" value="Unassembled WGS sequence"/>
</dbReference>
<dbReference type="AlphaFoldDB" id="A0A5M9MJ96"/>
<gene>
    <name evidence="3" type="ORF">ATNIH1004_005761</name>
</gene>
<evidence type="ECO:0000313" key="3">
    <source>
        <dbReference type="EMBL" id="KAA8647078.1"/>
    </source>
</evidence>
<dbReference type="PANTHER" id="PTHR35896:SF3">
    <property type="entry name" value="MAJOR FACILITATOR SUPERFAMILY TRANSPORTER"/>
    <property type="match status" value="1"/>
</dbReference>
<keyword evidence="2" id="KW-1133">Transmembrane helix</keyword>
<keyword evidence="2" id="KW-0472">Membrane</keyword>
<feature type="transmembrane region" description="Helical" evidence="2">
    <location>
        <begin position="38"/>
        <end position="60"/>
    </location>
</feature>
<dbReference type="OrthoDB" id="3501153at2759"/>
<evidence type="ECO:0000256" key="1">
    <source>
        <dbReference type="SAM" id="MobiDB-lite"/>
    </source>
</evidence>
<sequence>MGPRDESELFLKDPHQTPKQISDPESRNIFRHRTNLNLWFLSSHSLVFIFTSLLWGSLFYTMDLSLQSRKSIKPIDETKPLGNITTKAKLLTCGWTPEEAKALGCQYDILSNHWVPGLCMDQKAVEEYQTDESWFGFADENRTELLSIDTMSEMKYYYTSERDHIVHCAMLWRKQFRAFFEERDNLDTIIADSEHTMHCSQFLMDMSDKGPDYRNMPIKTWVGYAGCWVKE</sequence>
<feature type="region of interest" description="Disordered" evidence="1">
    <location>
        <begin position="1"/>
        <end position="23"/>
    </location>
</feature>
<reference evidence="3 4" key="1">
    <citation type="submission" date="2019-08" db="EMBL/GenBank/DDBJ databases">
        <title>The genome sequence of a newly discovered highly antifungal drug resistant Aspergillus species, Aspergillus tanneri NIH 1004.</title>
        <authorList>
            <person name="Mounaud S."/>
            <person name="Singh I."/>
            <person name="Joardar V."/>
            <person name="Pakala S."/>
            <person name="Pakala S."/>
            <person name="Venepally P."/>
            <person name="Chung J.K."/>
            <person name="Losada L."/>
            <person name="Nierman W.C."/>
        </authorList>
    </citation>
    <scope>NUCLEOTIDE SEQUENCE [LARGE SCALE GENOMIC DNA]</scope>
    <source>
        <strain evidence="3 4">NIH1004</strain>
    </source>
</reference>
<protein>
    <submittedName>
        <fullName evidence="3">Uncharacterized protein</fullName>
    </submittedName>
</protein>
<organism evidence="3 4">
    <name type="scientific">Aspergillus tanneri</name>
    <dbReference type="NCBI Taxonomy" id="1220188"/>
    <lineage>
        <taxon>Eukaryota</taxon>
        <taxon>Fungi</taxon>
        <taxon>Dikarya</taxon>
        <taxon>Ascomycota</taxon>
        <taxon>Pezizomycotina</taxon>
        <taxon>Eurotiomycetes</taxon>
        <taxon>Eurotiomycetidae</taxon>
        <taxon>Eurotiales</taxon>
        <taxon>Aspergillaceae</taxon>
        <taxon>Aspergillus</taxon>
        <taxon>Aspergillus subgen. Circumdati</taxon>
    </lineage>
</organism>
<dbReference type="InterPro" id="IPR053008">
    <property type="entry name" value="Phomopsin_biosynth_assoc"/>
</dbReference>
<name>A0A5M9MJ96_9EURO</name>
<comment type="caution">
    <text evidence="3">The sequence shown here is derived from an EMBL/GenBank/DDBJ whole genome shotgun (WGS) entry which is preliminary data.</text>
</comment>
<proteinExistence type="predicted"/>
<dbReference type="RefSeq" id="XP_033426439.1">
    <property type="nucleotide sequence ID" value="XM_033570407.1"/>
</dbReference>
<dbReference type="EMBL" id="QUQM01000004">
    <property type="protein sequence ID" value="KAA8647078.1"/>
    <property type="molecule type" value="Genomic_DNA"/>
</dbReference>